<protein>
    <submittedName>
        <fullName evidence="2">Uncharacterized protein</fullName>
    </submittedName>
</protein>
<feature type="transmembrane region" description="Helical" evidence="1">
    <location>
        <begin position="44"/>
        <end position="62"/>
    </location>
</feature>
<evidence type="ECO:0000256" key="1">
    <source>
        <dbReference type="SAM" id="Phobius"/>
    </source>
</evidence>
<keyword evidence="1" id="KW-0812">Transmembrane</keyword>
<accession>A0ABZ0IKZ4</accession>
<keyword evidence="3" id="KW-1185">Reference proteome</keyword>
<dbReference type="EMBL" id="CP136051">
    <property type="protein sequence ID" value="WOK05698.1"/>
    <property type="molecule type" value="Genomic_DNA"/>
</dbReference>
<organism evidence="2 3">
    <name type="scientific">Imperialibacter roseus</name>
    <dbReference type="NCBI Taxonomy" id="1324217"/>
    <lineage>
        <taxon>Bacteria</taxon>
        <taxon>Pseudomonadati</taxon>
        <taxon>Bacteroidota</taxon>
        <taxon>Cytophagia</taxon>
        <taxon>Cytophagales</taxon>
        <taxon>Flammeovirgaceae</taxon>
        <taxon>Imperialibacter</taxon>
    </lineage>
</organism>
<evidence type="ECO:0000313" key="2">
    <source>
        <dbReference type="EMBL" id="WOK05698.1"/>
    </source>
</evidence>
<proteinExistence type="predicted"/>
<dbReference type="RefSeq" id="WP_317488456.1">
    <property type="nucleotide sequence ID" value="NZ_CP136051.1"/>
</dbReference>
<gene>
    <name evidence="2" type="ORF">RT717_21720</name>
</gene>
<name>A0ABZ0IKZ4_9BACT</name>
<evidence type="ECO:0000313" key="3">
    <source>
        <dbReference type="Proteomes" id="UP001302349"/>
    </source>
</evidence>
<reference evidence="2 3" key="1">
    <citation type="journal article" date="2023" name="Microbiol. Resour. Announc.">
        <title>Complete Genome Sequence of Imperialibacter roseus strain P4T.</title>
        <authorList>
            <person name="Tizabi D.R."/>
            <person name="Bachvaroff T."/>
            <person name="Hill R.T."/>
        </authorList>
    </citation>
    <scope>NUCLEOTIDE SEQUENCE [LARGE SCALE GENOMIC DNA]</scope>
    <source>
        <strain evidence="2 3">P4T</strain>
    </source>
</reference>
<feature type="transmembrane region" description="Helical" evidence="1">
    <location>
        <begin position="136"/>
        <end position="155"/>
    </location>
</feature>
<feature type="transmembrane region" description="Helical" evidence="1">
    <location>
        <begin position="74"/>
        <end position="94"/>
    </location>
</feature>
<keyword evidence="1" id="KW-1133">Transmembrane helix</keyword>
<dbReference type="Proteomes" id="UP001302349">
    <property type="component" value="Chromosome"/>
</dbReference>
<keyword evidence="1" id="KW-0472">Membrane</keyword>
<feature type="transmembrane region" description="Helical" evidence="1">
    <location>
        <begin position="161"/>
        <end position="183"/>
    </location>
</feature>
<sequence>MATLDELKMKWGESGGALPAPEGMAPESFEKIVRTRVKKHTNTAVQYFWAAFALQILVYALLGHVVAKYWSDTQAVLTALVGVALYIPFTVVLMRRFKAIARTNVAKTEGGSLQESIRLQHDNLQQFYKFKRQYEWILIPVSSAIGVFLVFRIWVPGGVQAHWMGVGIALAITLVSCGVAIFAENKRNFEAPLGQLKEVLEEFKAENE</sequence>